<dbReference type="InterPro" id="IPR024654">
    <property type="entry name" value="Calcineurin-like_PHP_lpxH"/>
</dbReference>
<sequence length="175" mass="19668">MKVIVVSDTHGSVEHLPGILERHSHAAAFHCGDFCYPREQAPEFTYVRGNCDSDMDAPEEKVTELGALRIFQTHGHTYGVKQSAMRLRYRAMEEQANLVLFGHTHEITAIQEDGILYVNPGSLLLPRSYFLPTYALLTIEERGGGVQVEVSFRSPEGKKQPKLERTFILPSAVRN</sequence>
<dbReference type="InterPro" id="IPR029052">
    <property type="entry name" value="Metallo-depent_PP-like"/>
</dbReference>
<evidence type="ECO:0000313" key="7">
    <source>
        <dbReference type="Proteomes" id="UP000182836"/>
    </source>
</evidence>
<dbReference type="RefSeq" id="WP_043067292.1">
    <property type="nucleotide sequence ID" value="NZ_BJOA01000034.1"/>
</dbReference>
<dbReference type="EMBL" id="LGUG01000004">
    <property type="protein sequence ID" value="KON95055.1"/>
    <property type="molecule type" value="Genomic_DNA"/>
</dbReference>
<dbReference type="PATRIC" id="fig|47500.8.peg.2332"/>
<gene>
    <name evidence="4" type="ORF">AF333_05730</name>
    <name evidence="5" type="ORF">SAMN04487909_11792</name>
</gene>
<dbReference type="NCBIfam" id="TIGR00040">
    <property type="entry name" value="yfcE"/>
    <property type="match status" value="1"/>
</dbReference>
<comment type="cofactor">
    <cofactor evidence="2">
        <name>a divalent metal cation</name>
        <dbReference type="ChEBI" id="CHEBI:60240"/>
    </cofactor>
</comment>
<dbReference type="SUPFAM" id="SSF56300">
    <property type="entry name" value="Metallo-dependent phosphatases"/>
    <property type="match status" value="1"/>
</dbReference>
<dbReference type="EMBL" id="FNED01000017">
    <property type="protein sequence ID" value="SDJ42159.1"/>
    <property type="molecule type" value="Genomic_DNA"/>
</dbReference>
<reference evidence="4 6" key="1">
    <citation type="submission" date="2015-07" db="EMBL/GenBank/DDBJ databases">
        <title>Fjat-14205 dsm 2895.</title>
        <authorList>
            <person name="Liu B."/>
            <person name="Wang J."/>
            <person name="Zhu Y."/>
            <person name="Liu G."/>
            <person name="Chen Q."/>
            <person name="Chen Z."/>
            <person name="Lan J."/>
            <person name="Che J."/>
            <person name="Ge C."/>
            <person name="Shi H."/>
            <person name="Pan Z."/>
            <person name="Liu X."/>
        </authorList>
    </citation>
    <scope>NUCLEOTIDE SEQUENCE [LARGE SCALE GENOMIC DNA]</scope>
    <source>
        <strain evidence="4 6">DSM 2895</strain>
    </source>
</reference>
<dbReference type="GO" id="GO:0016787">
    <property type="term" value="F:hydrolase activity"/>
    <property type="evidence" value="ECO:0007669"/>
    <property type="project" value="UniProtKB-UniRule"/>
</dbReference>
<evidence type="ECO:0000256" key="1">
    <source>
        <dbReference type="ARBA" id="ARBA00008950"/>
    </source>
</evidence>
<dbReference type="STRING" id="47500.AF333_05730"/>
<evidence type="ECO:0000313" key="5">
    <source>
        <dbReference type="EMBL" id="SDJ42159.1"/>
    </source>
</evidence>
<reference evidence="5 7" key="2">
    <citation type="submission" date="2016-10" db="EMBL/GenBank/DDBJ databases">
        <authorList>
            <person name="de Groot N.N."/>
        </authorList>
    </citation>
    <scope>NUCLEOTIDE SEQUENCE [LARGE SCALE GENOMIC DNA]</scope>
    <source>
        <strain evidence="5 7">DSM 2895</strain>
    </source>
</reference>
<dbReference type="Pfam" id="PF12850">
    <property type="entry name" value="Metallophos_2"/>
    <property type="match status" value="1"/>
</dbReference>
<name>A0A0D1Y0I4_ANEMI</name>
<dbReference type="GeneID" id="42304702"/>
<accession>A0A0D1Y0I4</accession>
<dbReference type="PANTHER" id="PTHR11124">
    <property type="entry name" value="VACUOLAR SORTING PROTEIN VPS29"/>
    <property type="match status" value="1"/>
</dbReference>
<dbReference type="Proteomes" id="UP000182836">
    <property type="component" value="Unassembled WGS sequence"/>
</dbReference>
<evidence type="ECO:0000259" key="3">
    <source>
        <dbReference type="Pfam" id="PF12850"/>
    </source>
</evidence>
<dbReference type="Gene3D" id="3.60.21.10">
    <property type="match status" value="1"/>
</dbReference>
<proteinExistence type="inferred from homology"/>
<dbReference type="InterPro" id="IPR041802">
    <property type="entry name" value="MPP_YfcE"/>
</dbReference>
<dbReference type="Proteomes" id="UP000037269">
    <property type="component" value="Unassembled WGS sequence"/>
</dbReference>
<evidence type="ECO:0000256" key="2">
    <source>
        <dbReference type="RuleBase" id="RU362039"/>
    </source>
</evidence>
<dbReference type="GO" id="GO:0046872">
    <property type="term" value="F:metal ion binding"/>
    <property type="evidence" value="ECO:0007669"/>
    <property type="project" value="UniProtKB-KW"/>
</dbReference>
<comment type="similarity">
    <text evidence="1 2">Belongs to the metallophosphoesterase superfamily. YfcE family.</text>
</comment>
<evidence type="ECO:0000313" key="6">
    <source>
        <dbReference type="Proteomes" id="UP000037269"/>
    </source>
</evidence>
<dbReference type="AlphaFoldDB" id="A0A0D1Y0I4"/>
<dbReference type="InterPro" id="IPR000979">
    <property type="entry name" value="Phosphodiesterase_MJ0936/Vps29"/>
</dbReference>
<dbReference type="CDD" id="cd00841">
    <property type="entry name" value="MPP_YfcE"/>
    <property type="match status" value="1"/>
</dbReference>
<dbReference type="OrthoDB" id="9813918at2"/>
<organism evidence="4 6">
    <name type="scientific">Aneurinibacillus migulanus</name>
    <name type="common">Bacillus migulanus</name>
    <dbReference type="NCBI Taxonomy" id="47500"/>
    <lineage>
        <taxon>Bacteria</taxon>
        <taxon>Bacillati</taxon>
        <taxon>Bacillota</taxon>
        <taxon>Bacilli</taxon>
        <taxon>Bacillales</taxon>
        <taxon>Paenibacillaceae</taxon>
        <taxon>Aneurinibacillus group</taxon>
        <taxon>Aneurinibacillus</taxon>
    </lineage>
</organism>
<feature type="domain" description="Calcineurin-like phosphoesterase" evidence="3">
    <location>
        <begin position="1"/>
        <end position="141"/>
    </location>
</feature>
<keyword evidence="6" id="KW-1185">Reference proteome</keyword>
<dbReference type="EC" id="3.1.4.-" evidence="2"/>
<protein>
    <recommendedName>
        <fullName evidence="2">Phosphoesterase</fullName>
        <ecNumber evidence="2">3.1.4.-</ecNumber>
    </recommendedName>
</protein>
<evidence type="ECO:0000313" key="4">
    <source>
        <dbReference type="EMBL" id="KON95055.1"/>
    </source>
</evidence>
<keyword evidence="2" id="KW-0479">Metal-binding</keyword>